<keyword evidence="2" id="KW-0472">Membrane</keyword>
<dbReference type="GO" id="GO:0090729">
    <property type="term" value="F:toxin activity"/>
    <property type="evidence" value="ECO:0007669"/>
    <property type="project" value="UniProtKB-KW"/>
</dbReference>
<keyword evidence="1" id="KW-0378">Hydrolase</keyword>
<protein>
    <recommendedName>
        <fullName evidence="1">rRNA N-glycosylase</fullName>
        <ecNumber evidence="1">3.2.2.22</ecNumber>
    </recommendedName>
</protein>
<feature type="transmembrane region" description="Helical" evidence="2">
    <location>
        <begin position="21"/>
        <end position="46"/>
    </location>
</feature>
<dbReference type="PANTHER" id="PTHR33453:SF10">
    <property type="entry name" value="RRNA N-GLYCOSYLASE"/>
    <property type="match status" value="1"/>
</dbReference>
<evidence type="ECO:0000256" key="2">
    <source>
        <dbReference type="SAM" id="Phobius"/>
    </source>
</evidence>
<dbReference type="SUPFAM" id="SSF56371">
    <property type="entry name" value="Ribosome inactivating proteins (RIP)"/>
    <property type="match status" value="1"/>
</dbReference>
<dbReference type="eggNOG" id="ENOG502R43C">
    <property type="taxonomic scope" value="Eukaryota"/>
</dbReference>
<name>A0A0D3F278_9ORYZ</name>
<organism evidence="3">
    <name type="scientific">Oryza barthii</name>
    <dbReference type="NCBI Taxonomy" id="65489"/>
    <lineage>
        <taxon>Eukaryota</taxon>
        <taxon>Viridiplantae</taxon>
        <taxon>Streptophyta</taxon>
        <taxon>Embryophyta</taxon>
        <taxon>Tracheophyta</taxon>
        <taxon>Spermatophyta</taxon>
        <taxon>Magnoliopsida</taxon>
        <taxon>Liliopsida</taxon>
        <taxon>Poales</taxon>
        <taxon>Poaceae</taxon>
        <taxon>BOP clade</taxon>
        <taxon>Oryzoideae</taxon>
        <taxon>Oryzeae</taxon>
        <taxon>Oryzinae</taxon>
        <taxon>Oryza</taxon>
    </lineage>
</organism>
<keyword evidence="1" id="KW-0800">Toxin</keyword>
<dbReference type="HOGENOM" id="CLU_080025_1_0_1"/>
<comment type="catalytic activity">
    <reaction evidence="1">
        <text>Endohydrolysis of the N-glycosidic bond at one specific adenosine on the 28S rRNA.</text>
        <dbReference type="EC" id="3.2.2.22"/>
    </reaction>
</comment>
<comment type="similarity">
    <text evidence="1">Belongs to the ribosome-inactivating protein family.</text>
</comment>
<reference evidence="3" key="1">
    <citation type="journal article" date="2009" name="Rice">
        <title>De Novo Next Generation Sequencing of Plant Genomes.</title>
        <authorList>
            <person name="Rounsley S."/>
            <person name="Marri P.R."/>
            <person name="Yu Y."/>
            <person name="He R."/>
            <person name="Sisneros N."/>
            <person name="Goicoechea J.L."/>
            <person name="Lee S.J."/>
            <person name="Angelova A."/>
            <person name="Kudrna D."/>
            <person name="Luo M."/>
            <person name="Affourtit J."/>
            <person name="Desany B."/>
            <person name="Knight J."/>
            <person name="Niazi F."/>
            <person name="Egholm M."/>
            <person name="Wing R.A."/>
        </authorList>
    </citation>
    <scope>NUCLEOTIDE SEQUENCE [LARGE SCALE GENOMIC DNA]</scope>
    <source>
        <strain evidence="3">cv. IRGC 105608</strain>
    </source>
</reference>
<proteinExistence type="inferred from homology"/>
<sequence>MDHRGDGKEEKKHQYTCSAAILMILLAVSLAAALGILVVSLVAALAPHLAQPQPASASTSASAPIRPSVHVGFNLTTETYNDLYSKLRRVLTEPSNPPYDPTNVRGEIRARREAPPGFLRRAAEMDHDLVVGDGGEGRSETKTTTTTTTLALPDDDLRIIGFANGAGHWHLMPDFAGGLPGPVTTLPISHNYADLIDGGNENLWKVPLGKQSAMEAVVTLASYDAATTTVEELRRAYVRLQVMISEALRFRAIRKVFGGRGRWEEESFIGPDQAEYVPYWGQLSHALVRWQQSGFRHWPDPDSDLGKSFKDINISNAKDAWNIVDFLGRP</sequence>
<dbReference type="PaxDb" id="65489-OBART02G08010.1"/>
<dbReference type="Gramene" id="OBART02G08010.1">
    <property type="protein sequence ID" value="OBART02G08010.1"/>
    <property type="gene ID" value="OBART02G08010"/>
</dbReference>
<dbReference type="InterPro" id="IPR036041">
    <property type="entry name" value="Ribosome-inact_prot_sf"/>
</dbReference>
<keyword evidence="1" id="KW-0611">Plant defense</keyword>
<dbReference type="InterPro" id="IPR001574">
    <property type="entry name" value="Ribosome_inactivat_prot"/>
</dbReference>
<evidence type="ECO:0000313" key="3">
    <source>
        <dbReference type="EnsemblPlants" id="OBART02G08010.1"/>
    </source>
</evidence>
<dbReference type="AlphaFoldDB" id="A0A0D3F278"/>
<dbReference type="Pfam" id="PF00161">
    <property type="entry name" value="RIP"/>
    <property type="match status" value="1"/>
</dbReference>
<keyword evidence="1" id="KW-0652">Protein synthesis inhibitor</keyword>
<keyword evidence="4" id="KW-1185">Reference proteome</keyword>
<keyword evidence="2" id="KW-0812">Transmembrane</keyword>
<dbReference type="PANTHER" id="PTHR33453">
    <property type="match status" value="1"/>
</dbReference>
<accession>A0A0D3F278</accession>
<dbReference type="GO" id="GO:0006952">
    <property type="term" value="P:defense response"/>
    <property type="evidence" value="ECO:0007669"/>
    <property type="project" value="UniProtKB-KW"/>
</dbReference>
<evidence type="ECO:0000256" key="1">
    <source>
        <dbReference type="RuleBase" id="RU004915"/>
    </source>
</evidence>
<keyword evidence="2" id="KW-1133">Transmembrane helix</keyword>
<dbReference type="Proteomes" id="UP000026960">
    <property type="component" value="Chromosome 2"/>
</dbReference>
<reference evidence="3" key="2">
    <citation type="submission" date="2015-03" db="UniProtKB">
        <authorList>
            <consortium name="EnsemblPlants"/>
        </authorList>
    </citation>
    <scope>IDENTIFICATION</scope>
</reference>
<dbReference type="GO" id="GO:0030598">
    <property type="term" value="F:rRNA N-glycosylase activity"/>
    <property type="evidence" value="ECO:0007669"/>
    <property type="project" value="UniProtKB-EC"/>
</dbReference>
<dbReference type="Gene3D" id="3.40.420.10">
    <property type="entry name" value="Ricin (A subunit), domain 1"/>
    <property type="match status" value="1"/>
</dbReference>
<evidence type="ECO:0000313" key="4">
    <source>
        <dbReference type="Proteomes" id="UP000026960"/>
    </source>
</evidence>
<dbReference type="InterPro" id="IPR016138">
    <property type="entry name" value="Ribosome_inactivat_prot_sub1"/>
</dbReference>
<dbReference type="GO" id="GO:0017148">
    <property type="term" value="P:negative regulation of translation"/>
    <property type="evidence" value="ECO:0007669"/>
    <property type="project" value="UniProtKB-KW"/>
</dbReference>
<dbReference type="EC" id="3.2.2.22" evidence="1"/>
<dbReference type="EnsemblPlants" id="OBART02G08010.1">
    <property type="protein sequence ID" value="OBART02G08010.1"/>
    <property type="gene ID" value="OBART02G08010"/>
</dbReference>